<evidence type="ECO:0000313" key="1">
    <source>
        <dbReference type="EMBL" id="WMV07091.1"/>
    </source>
</evidence>
<evidence type="ECO:0000313" key="2">
    <source>
        <dbReference type="Proteomes" id="UP001234989"/>
    </source>
</evidence>
<evidence type="ECO:0008006" key="3">
    <source>
        <dbReference type="Google" id="ProtNLM"/>
    </source>
</evidence>
<sequence>MEQICIWNGMISSLALMMNSGEAYDFIKKMPFEADATVLGGSDGCL</sequence>
<accession>A0AAF0PQS9</accession>
<keyword evidence="2" id="KW-1185">Reference proteome</keyword>
<dbReference type="AlphaFoldDB" id="A0AAF0PQS9"/>
<dbReference type="Proteomes" id="UP001234989">
    <property type="component" value="Chromosome 1"/>
</dbReference>
<gene>
    <name evidence="1" type="ORF">MTR67_000476</name>
</gene>
<reference evidence="1" key="1">
    <citation type="submission" date="2023-08" db="EMBL/GenBank/DDBJ databases">
        <title>A de novo genome assembly of Solanum verrucosum Schlechtendal, a Mexican diploid species geographically isolated from the other diploid A-genome species in potato relatives.</title>
        <authorList>
            <person name="Hosaka K."/>
        </authorList>
    </citation>
    <scope>NUCLEOTIDE SEQUENCE</scope>
    <source>
        <tissue evidence="1">Young leaves</tissue>
    </source>
</reference>
<organism evidence="1 2">
    <name type="scientific">Solanum verrucosum</name>
    <dbReference type="NCBI Taxonomy" id="315347"/>
    <lineage>
        <taxon>Eukaryota</taxon>
        <taxon>Viridiplantae</taxon>
        <taxon>Streptophyta</taxon>
        <taxon>Embryophyta</taxon>
        <taxon>Tracheophyta</taxon>
        <taxon>Spermatophyta</taxon>
        <taxon>Magnoliopsida</taxon>
        <taxon>eudicotyledons</taxon>
        <taxon>Gunneridae</taxon>
        <taxon>Pentapetalae</taxon>
        <taxon>asterids</taxon>
        <taxon>lamiids</taxon>
        <taxon>Solanales</taxon>
        <taxon>Solanaceae</taxon>
        <taxon>Solanoideae</taxon>
        <taxon>Solaneae</taxon>
        <taxon>Solanum</taxon>
    </lineage>
</organism>
<protein>
    <recommendedName>
        <fullName evidence="3">Pentatricopeptide repeat-containing protein</fullName>
    </recommendedName>
</protein>
<dbReference type="EMBL" id="CP133612">
    <property type="protein sequence ID" value="WMV07091.1"/>
    <property type="molecule type" value="Genomic_DNA"/>
</dbReference>
<proteinExistence type="predicted"/>
<name>A0AAF0PQS9_SOLVR</name>